<name>A0A841BYF2_9ACTN</name>
<sequence>MAGAVHDDLDPGFAPVCARCATFEEQEAGLARVSPQIVEDGDGVAGSRPVTLCAFLEPVKLVDHSERHEDADVSPIVVEQLVEVDFA</sequence>
<gene>
    <name evidence="1" type="ORF">F4553_005332</name>
</gene>
<keyword evidence="2" id="KW-1185">Reference proteome</keyword>
<organism evidence="1 2">
    <name type="scientific">Allocatelliglobosispora scoriae</name>
    <dbReference type="NCBI Taxonomy" id="643052"/>
    <lineage>
        <taxon>Bacteria</taxon>
        <taxon>Bacillati</taxon>
        <taxon>Actinomycetota</taxon>
        <taxon>Actinomycetes</taxon>
        <taxon>Micromonosporales</taxon>
        <taxon>Micromonosporaceae</taxon>
        <taxon>Allocatelliglobosispora</taxon>
    </lineage>
</organism>
<accession>A0A841BYF2</accession>
<reference evidence="1 2" key="1">
    <citation type="submission" date="2020-08" db="EMBL/GenBank/DDBJ databases">
        <title>Sequencing the genomes of 1000 actinobacteria strains.</title>
        <authorList>
            <person name="Klenk H.-P."/>
        </authorList>
    </citation>
    <scope>NUCLEOTIDE SEQUENCE [LARGE SCALE GENOMIC DNA]</scope>
    <source>
        <strain evidence="1 2">DSM 45362</strain>
    </source>
</reference>
<dbReference type="EMBL" id="JACHMN010000002">
    <property type="protein sequence ID" value="MBB5871953.1"/>
    <property type="molecule type" value="Genomic_DNA"/>
</dbReference>
<protein>
    <submittedName>
        <fullName evidence="1">Uncharacterized protein</fullName>
    </submittedName>
</protein>
<proteinExistence type="predicted"/>
<dbReference type="AlphaFoldDB" id="A0A841BYF2"/>
<comment type="caution">
    <text evidence="1">The sequence shown here is derived from an EMBL/GenBank/DDBJ whole genome shotgun (WGS) entry which is preliminary data.</text>
</comment>
<evidence type="ECO:0000313" key="2">
    <source>
        <dbReference type="Proteomes" id="UP000587527"/>
    </source>
</evidence>
<dbReference type="Proteomes" id="UP000587527">
    <property type="component" value="Unassembled WGS sequence"/>
</dbReference>
<evidence type="ECO:0000313" key="1">
    <source>
        <dbReference type="EMBL" id="MBB5871953.1"/>
    </source>
</evidence>